<dbReference type="Gene3D" id="3.40.366.10">
    <property type="entry name" value="Malonyl-Coenzyme A Acyl Carrier Protein, domain 2"/>
    <property type="match status" value="1"/>
</dbReference>
<dbReference type="InterPro" id="IPR016036">
    <property type="entry name" value="Malonyl_transacylase_ACP-bd"/>
</dbReference>
<dbReference type="InterPro" id="IPR014043">
    <property type="entry name" value="Acyl_transferase_dom"/>
</dbReference>
<keyword evidence="2 5" id="KW-0012">Acyltransferase</keyword>
<dbReference type="InterPro" id="IPR024925">
    <property type="entry name" value="Malonyl_CoA-ACP_transAc"/>
</dbReference>
<dbReference type="Proteomes" id="UP000322214">
    <property type="component" value="Chromosome"/>
</dbReference>
<gene>
    <name evidence="5" type="primary">fabD</name>
    <name evidence="5" type="ORF">MFFC18_46270</name>
</gene>
<evidence type="ECO:0000313" key="6">
    <source>
        <dbReference type="Proteomes" id="UP000322214"/>
    </source>
</evidence>
<comment type="catalytic activity">
    <reaction evidence="2">
        <text>holo-[ACP] + malonyl-CoA = malonyl-[ACP] + CoA</text>
        <dbReference type="Rhea" id="RHEA:41792"/>
        <dbReference type="Rhea" id="RHEA-COMP:9623"/>
        <dbReference type="Rhea" id="RHEA-COMP:9685"/>
        <dbReference type="ChEBI" id="CHEBI:57287"/>
        <dbReference type="ChEBI" id="CHEBI:57384"/>
        <dbReference type="ChEBI" id="CHEBI:64479"/>
        <dbReference type="ChEBI" id="CHEBI:78449"/>
        <dbReference type="EC" id="2.3.1.39"/>
    </reaction>
</comment>
<dbReference type="EC" id="2.3.1.39" evidence="2"/>
<name>A0A5B9PHG2_9BACT</name>
<dbReference type="GO" id="GO:0004314">
    <property type="term" value="F:[acyl-carrier-protein] S-malonyltransferase activity"/>
    <property type="evidence" value="ECO:0007669"/>
    <property type="project" value="UniProtKB-EC"/>
</dbReference>
<evidence type="ECO:0000259" key="4">
    <source>
        <dbReference type="SMART" id="SM00827"/>
    </source>
</evidence>
<keyword evidence="2 5" id="KW-0808">Transferase</keyword>
<feature type="domain" description="Malonyl-CoA:ACP transacylase (MAT)" evidence="4">
    <location>
        <begin position="7"/>
        <end position="304"/>
    </location>
</feature>
<dbReference type="RefSeq" id="WP_075083733.1">
    <property type="nucleotide sequence ID" value="NZ_CP042912.1"/>
</dbReference>
<organism evidence="5 6">
    <name type="scientific">Mariniblastus fucicola</name>
    <dbReference type="NCBI Taxonomy" id="980251"/>
    <lineage>
        <taxon>Bacteria</taxon>
        <taxon>Pseudomonadati</taxon>
        <taxon>Planctomycetota</taxon>
        <taxon>Planctomycetia</taxon>
        <taxon>Pirellulales</taxon>
        <taxon>Pirellulaceae</taxon>
        <taxon>Mariniblastus</taxon>
    </lineage>
</organism>
<keyword evidence="6" id="KW-1185">Reference proteome</keyword>
<comment type="similarity">
    <text evidence="2">Belongs to the fabD family.</text>
</comment>
<dbReference type="InterPro" id="IPR016035">
    <property type="entry name" value="Acyl_Trfase/lysoPLipase"/>
</dbReference>
<dbReference type="OrthoDB" id="9805460at2"/>
<dbReference type="PANTHER" id="PTHR47170">
    <property type="entry name" value="MALONYL-COA ACP TRANSACYLASE, ACP-BINDING"/>
    <property type="match status" value="1"/>
</dbReference>
<sequence>MSKIAFLFPGQGAQTVGMGKEAWEKFDTVKQLFAQASDIVGYSIQDVCFEGPKEKLDSTDISQPALFVTSMAAVEVLKETNPEAIESCAGVAGLSLGEYSALAFSGAISFEDGLRLVQKRGEAMQAAANACDSGMVSVLGLDAEKVEEVCNTARADGEVLQTANFLCPGNIAVSGNQASCDNVAAAAEAAGAMKVIPLAVAGAFHTPIMDPAVESLRVAVDATTFSNSNVPVYCNVDAKVHSQSDEFGPLLVKQICSPVRWHDSMNAMLADGYDEFYEVGTGRVLRGLLKRINRKLKTHGTLDSIQ</sequence>
<dbReference type="InterPro" id="IPR001227">
    <property type="entry name" value="Ac_transferase_dom_sf"/>
</dbReference>
<feature type="active site" evidence="3">
    <location>
        <position position="95"/>
    </location>
</feature>
<evidence type="ECO:0000256" key="3">
    <source>
        <dbReference type="PIRSR" id="PIRSR000446-1"/>
    </source>
</evidence>
<dbReference type="InterPro" id="IPR052760">
    <property type="entry name" value="Mitochondrial_malonyltrans"/>
</dbReference>
<dbReference type="Pfam" id="PF00698">
    <property type="entry name" value="Acyl_transf_1"/>
    <property type="match status" value="1"/>
</dbReference>
<dbReference type="AlphaFoldDB" id="A0A5B9PHG2"/>
<reference evidence="5 6" key="1">
    <citation type="submission" date="2019-08" db="EMBL/GenBank/DDBJ databases">
        <title>Deep-cultivation of Planctomycetes and their phenomic and genomic characterization uncovers novel biology.</title>
        <authorList>
            <person name="Wiegand S."/>
            <person name="Jogler M."/>
            <person name="Boedeker C."/>
            <person name="Pinto D."/>
            <person name="Vollmers J."/>
            <person name="Rivas-Marin E."/>
            <person name="Kohn T."/>
            <person name="Peeters S.H."/>
            <person name="Heuer A."/>
            <person name="Rast P."/>
            <person name="Oberbeckmann S."/>
            <person name="Bunk B."/>
            <person name="Jeske O."/>
            <person name="Meyerdierks A."/>
            <person name="Storesund J.E."/>
            <person name="Kallscheuer N."/>
            <person name="Luecker S."/>
            <person name="Lage O.M."/>
            <person name="Pohl T."/>
            <person name="Merkel B.J."/>
            <person name="Hornburger P."/>
            <person name="Mueller R.-W."/>
            <person name="Bruemmer F."/>
            <person name="Labrenz M."/>
            <person name="Spormann A.M."/>
            <person name="Op den Camp H."/>
            <person name="Overmann J."/>
            <person name="Amann R."/>
            <person name="Jetten M.S.M."/>
            <person name="Mascher T."/>
            <person name="Medema M.H."/>
            <person name="Devos D.P."/>
            <person name="Kaster A.-K."/>
            <person name="Ovreas L."/>
            <person name="Rohde M."/>
            <person name="Galperin M.Y."/>
            <person name="Jogler C."/>
        </authorList>
    </citation>
    <scope>NUCLEOTIDE SEQUENCE [LARGE SCALE GENOMIC DNA]</scope>
    <source>
        <strain evidence="5 6">FC18</strain>
    </source>
</reference>
<dbReference type="SUPFAM" id="SSF55048">
    <property type="entry name" value="Probable ACP-binding domain of malonyl-CoA ACP transacylase"/>
    <property type="match status" value="1"/>
</dbReference>
<evidence type="ECO:0000256" key="1">
    <source>
        <dbReference type="ARBA" id="ARBA00018953"/>
    </source>
</evidence>
<dbReference type="KEGG" id="mff:MFFC18_46270"/>
<proteinExistence type="inferred from homology"/>
<dbReference type="InterPro" id="IPR004410">
    <property type="entry name" value="Malonyl_CoA-ACP_transAc_FabD"/>
</dbReference>
<accession>A0A5B9PHG2</accession>
<feature type="active site" evidence="3">
    <location>
        <position position="205"/>
    </location>
</feature>
<dbReference type="NCBIfam" id="TIGR00128">
    <property type="entry name" value="fabD"/>
    <property type="match status" value="1"/>
</dbReference>
<evidence type="ECO:0000256" key="2">
    <source>
        <dbReference type="PIRNR" id="PIRNR000446"/>
    </source>
</evidence>
<dbReference type="PIRSF" id="PIRSF000446">
    <property type="entry name" value="Mct"/>
    <property type="match status" value="1"/>
</dbReference>
<dbReference type="SMART" id="SM00827">
    <property type="entry name" value="PKS_AT"/>
    <property type="match status" value="1"/>
</dbReference>
<protein>
    <recommendedName>
        <fullName evidence="1 2">Malonyl CoA-acyl carrier protein transacylase</fullName>
        <ecNumber evidence="2">2.3.1.39</ecNumber>
    </recommendedName>
</protein>
<dbReference type="EMBL" id="CP042912">
    <property type="protein sequence ID" value="QEG24705.1"/>
    <property type="molecule type" value="Genomic_DNA"/>
</dbReference>
<evidence type="ECO:0000313" key="5">
    <source>
        <dbReference type="EMBL" id="QEG24705.1"/>
    </source>
</evidence>
<dbReference type="Gene3D" id="3.30.70.250">
    <property type="entry name" value="Malonyl-CoA ACP transacylase, ACP-binding"/>
    <property type="match status" value="1"/>
</dbReference>
<dbReference type="STRING" id="980251.GCA_001642875_00942"/>
<dbReference type="SUPFAM" id="SSF52151">
    <property type="entry name" value="FabD/lysophospholipase-like"/>
    <property type="match status" value="1"/>
</dbReference>
<dbReference type="PANTHER" id="PTHR47170:SF2">
    <property type="entry name" value="MALONYL-COA:ACP TRANSACYLASE (MAT) DOMAIN-CONTAINING PROTEIN"/>
    <property type="match status" value="1"/>
</dbReference>